<evidence type="ECO:0000256" key="3">
    <source>
        <dbReference type="ARBA" id="ARBA00022989"/>
    </source>
</evidence>
<evidence type="ECO:0000313" key="8">
    <source>
        <dbReference type="EMBL" id="BAO29261.1"/>
    </source>
</evidence>
<dbReference type="Proteomes" id="UP000031637">
    <property type="component" value="Chromosome"/>
</dbReference>
<accession>W0SDX3</accession>
<dbReference type="RefSeq" id="WP_041098238.1">
    <property type="nucleotide sequence ID" value="NZ_AP012547.1"/>
</dbReference>
<evidence type="ECO:0000256" key="2">
    <source>
        <dbReference type="ARBA" id="ARBA00022692"/>
    </source>
</evidence>
<evidence type="ECO:0000256" key="4">
    <source>
        <dbReference type="ARBA" id="ARBA00023136"/>
    </source>
</evidence>
<keyword evidence="3 6" id="KW-1133">Transmembrane helix</keyword>
<proteinExistence type="predicted"/>
<dbReference type="InterPro" id="IPR010445">
    <property type="entry name" value="LapA_dom"/>
</dbReference>
<evidence type="ECO:0000256" key="1">
    <source>
        <dbReference type="ARBA" id="ARBA00022475"/>
    </source>
</evidence>
<evidence type="ECO:0000259" key="7">
    <source>
        <dbReference type="Pfam" id="PF06305"/>
    </source>
</evidence>
<dbReference type="HOGENOM" id="CLU_1824332_0_0_4"/>
<feature type="transmembrane region" description="Helical" evidence="6">
    <location>
        <begin position="41"/>
        <end position="63"/>
    </location>
</feature>
<sequence>MQLMLIFGIVVAIGAVVFALQNLAPVTVTLAIWTFEGSLALVLLCALGLGALIAGLLSSPAVIRGQWTIGRQRSRIAELERQLAAQEQVRRNLEAELAQRSALDVTPAPIPEKPYVGLRALLSAADAGRNPAAVPRDEDKP</sequence>
<name>W0SDX3_9PROT</name>
<dbReference type="EMBL" id="AP012547">
    <property type="protein sequence ID" value="BAO29261.1"/>
    <property type="molecule type" value="Genomic_DNA"/>
</dbReference>
<keyword evidence="2 6" id="KW-0812">Transmembrane</keyword>
<keyword evidence="9" id="KW-1185">Reference proteome</keyword>
<keyword evidence="5" id="KW-0175">Coiled coil</keyword>
<evidence type="ECO:0000313" key="9">
    <source>
        <dbReference type="Proteomes" id="UP000031637"/>
    </source>
</evidence>
<keyword evidence="4 6" id="KW-0472">Membrane</keyword>
<dbReference type="AlphaFoldDB" id="W0SDX3"/>
<dbReference type="PANTHER" id="PTHR41335:SF1">
    <property type="entry name" value="MEMBRANE PROTEIN"/>
    <property type="match status" value="1"/>
</dbReference>
<evidence type="ECO:0000256" key="5">
    <source>
        <dbReference type="SAM" id="Coils"/>
    </source>
</evidence>
<evidence type="ECO:0000256" key="6">
    <source>
        <dbReference type="SAM" id="Phobius"/>
    </source>
</evidence>
<dbReference type="GO" id="GO:0005886">
    <property type="term" value="C:plasma membrane"/>
    <property type="evidence" value="ECO:0007669"/>
    <property type="project" value="InterPro"/>
</dbReference>
<protein>
    <recommendedName>
        <fullName evidence="7">Lipopolysaccharide assembly protein A domain-containing protein</fullName>
    </recommendedName>
</protein>
<dbReference type="STRING" id="1223802.SUTH_01462"/>
<keyword evidence="1" id="KW-1003">Cell membrane</keyword>
<organism evidence="8 9">
    <name type="scientific">Sulfuritalea hydrogenivorans sk43H</name>
    <dbReference type="NCBI Taxonomy" id="1223802"/>
    <lineage>
        <taxon>Bacteria</taxon>
        <taxon>Pseudomonadati</taxon>
        <taxon>Pseudomonadota</taxon>
        <taxon>Betaproteobacteria</taxon>
        <taxon>Nitrosomonadales</taxon>
        <taxon>Sterolibacteriaceae</taxon>
        <taxon>Sulfuritalea</taxon>
    </lineage>
</organism>
<feature type="domain" description="Lipopolysaccharide assembly protein A" evidence="7">
    <location>
        <begin position="21"/>
        <end position="84"/>
    </location>
</feature>
<gene>
    <name evidence="8" type="ORF">SUTH_01462</name>
</gene>
<dbReference type="PANTHER" id="PTHR41335">
    <property type="entry name" value="MEMBRANE PROTEIN-RELATED"/>
    <property type="match status" value="1"/>
</dbReference>
<dbReference type="Pfam" id="PF06305">
    <property type="entry name" value="LapA_dom"/>
    <property type="match status" value="1"/>
</dbReference>
<reference evidence="8 9" key="1">
    <citation type="journal article" date="2014" name="Syst. Appl. Microbiol.">
        <title>Complete genomes of freshwater sulfur oxidizers Sulfuricella denitrificans skB26 and Sulfuritalea hydrogenivorans sk43H: genetic insights into the sulfur oxidation pathway of betaproteobacteria.</title>
        <authorList>
            <person name="Watanabe T."/>
            <person name="Kojima H."/>
            <person name="Fukui M."/>
        </authorList>
    </citation>
    <scope>NUCLEOTIDE SEQUENCE [LARGE SCALE GENOMIC DNA]</scope>
    <source>
        <strain evidence="8">DSM22779</strain>
    </source>
</reference>
<feature type="coiled-coil region" evidence="5">
    <location>
        <begin position="69"/>
        <end position="96"/>
    </location>
</feature>
<dbReference type="KEGG" id="shd:SUTH_01462"/>